<evidence type="ECO:0000256" key="4">
    <source>
        <dbReference type="ARBA" id="ARBA00022984"/>
    </source>
</evidence>
<dbReference type="GO" id="GO:0008360">
    <property type="term" value="P:regulation of cell shape"/>
    <property type="evidence" value="ECO:0007669"/>
    <property type="project" value="UniProtKB-KW"/>
</dbReference>
<evidence type="ECO:0000256" key="1">
    <source>
        <dbReference type="ARBA" id="ARBA00009943"/>
    </source>
</evidence>
<dbReference type="InterPro" id="IPR016181">
    <property type="entry name" value="Acyl_CoA_acyltransferase"/>
</dbReference>
<evidence type="ECO:0000256" key="2">
    <source>
        <dbReference type="ARBA" id="ARBA00022679"/>
    </source>
</evidence>
<dbReference type="PROSITE" id="PS51191">
    <property type="entry name" value="FEMABX"/>
    <property type="match status" value="1"/>
</dbReference>
<dbReference type="Gene3D" id="3.40.630.30">
    <property type="match status" value="1"/>
</dbReference>
<keyword evidence="6" id="KW-0961">Cell wall biogenesis/degradation</keyword>
<keyword evidence="4" id="KW-0573">Peptidoglycan synthesis</keyword>
<dbReference type="GO" id="GO:0071555">
    <property type="term" value="P:cell wall organization"/>
    <property type="evidence" value="ECO:0007669"/>
    <property type="project" value="UniProtKB-KW"/>
</dbReference>
<keyword evidence="5" id="KW-0012">Acyltransferase</keyword>
<evidence type="ECO:0000256" key="5">
    <source>
        <dbReference type="ARBA" id="ARBA00023315"/>
    </source>
</evidence>
<evidence type="ECO:0000313" key="7">
    <source>
        <dbReference type="EMBL" id="EQD44036.1"/>
    </source>
</evidence>
<dbReference type="GO" id="GO:0009252">
    <property type="term" value="P:peptidoglycan biosynthetic process"/>
    <property type="evidence" value="ECO:0007669"/>
    <property type="project" value="UniProtKB-KW"/>
</dbReference>
<evidence type="ECO:0000256" key="6">
    <source>
        <dbReference type="ARBA" id="ARBA00023316"/>
    </source>
</evidence>
<sequence>NHLLHWRAMMQAREEGCTHYDLWGIPETDSPDHPWRGLAQFKLGFGGRRIVYAGCRRRDLRPAGGRLVGVMDQVRRRARRLSG</sequence>
<dbReference type="EMBL" id="AUZY01009003">
    <property type="protein sequence ID" value="EQD44036.1"/>
    <property type="molecule type" value="Genomic_DNA"/>
</dbReference>
<keyword evidence="2" id="KW-0808">Transferase</keyword>
<name>T0Z7P8_9ZZZZ</name>
<comment type="caution">
    <text evidence="7">The sequence shown here is derived from an EMBL/GenBank/DDBJ whole genome shotgun (WGS) entry which is preliminary data.</text>
</comment>
<dbReference type="PANTHER" id="PTHR36174">
    <property type="entry name" value="LIPID II:GLYCINE GLYCYLTRANSFERASE"/>
    <property type="match status" value="1"/>
</dbReference>
<dbReference type="InterPro" id="IPR003447">
    <property type="entry name" value="FEMABX"/>
</dbReference>
<organism evidence="7">
    <name type="scientific">mine drainage metagenome</name>
    <dbReference type="NCBI Taxonomy" id="410659"/>
    <lineage>
        <taxon>unclassified sequences</taxon>
        <taxon>metagenomes</taxon>
        <taxon>ecological metagenomes</taxon>
    </lineage>
</organism>
<gene>
    <name evidence="7" type="ORF">B1B_13666</name>
</gene>
<dbReference type="AlphaFoldDB" id="T0Z7P8"/>
<reference evidence="7" key="1">
    <citation type="submission" date="2013-08" db="EMBL/GenBank/DDBJ databases">
        <authorList>
            <person name="Mendez C."/>
            <person name="Richter M."/>
            <person name="Ferrer M."/>
            <person name="Sanchez J."/>
        </authorList>
    </citation>
    <scope>NUCLEOTIDE SEQUENCE</scope>
</reference>
<reference evidence="7" key="2">
    <citation type="journal article" date="2014" name="ISME J.">
        <title>Microbial stratification in low pH oxic and suboxic macroscopic growths along an acid mine drainage.</title>
        <authorList>
            <person name="Mendez-Garcia C."/>
            <person name="Mesa V."/>
            <person name="Sprenger R.R."/>
            <person name="Richter M."/>
            <person name="Diez M.S."/>
            <person name="Solano J."/>
            <person name="Bargiela R."/>
            <person name="Golyshina O.V."/>
            <person name="Manteca A."/>
            <person name="Ramos J.L."/>
            <person name="Gallego J.R."/>
            <person name="Llorente I."/>
            <person name="Martins Dos Santos V.A."/>
            <person name="Jensen O.N."/>
            <person name="Pelaez A.I."/>
            <person name="Sanchez J."/>
            <person name="Ferrer M."/>
        </authorList>
    </citation>
    <scope>NUCLEOTIDE SEQUENCE</scope>
</reference>
<dbReference type="InterPro" id="IPR050644">
    <property type="entry name" value="PG_Glycine_Bridge_Synth"/>
</dbReference>
<dbReference type="Pfam" id="PF02388">
    <property type="entry name" value="FemAB"/>
    <property type="match status" value="1"/>
</dbReference>
<proteinExistence type="inferred from homology"/>
<dbReference type="GO" id="GO:0016755">
    <property type="term" value="F:aminoacyltransferase activity"/>
    <property type="evidence" value="ECO:0007669"/>
    <property type="project" value="InterPro"/>
</dbReference>
<feature type="non-terminal residue" evidence="7">
    <location>
        <position position="1"/>
    </location>
</feature>
<dbReference type="SUPFAM" id="SSF55729">
    <property type="entry name" value="Acyl-CoA N-acyltransferases (Nat)"/>
    <property type="match status" value="1"/>
</dbReference>
<dbReference type="PANTHER" id="PTHR36174:SF1">
    <property type="entry name" value="LIPID II:GLYCINE GLYCYLTRANSFERASE"/>
    <property type="match status" value="1"/>
</dbReference>
<evidence type="ECO:0000256" key="3">
    <source>
        <dbReference type="ARBA" id="ARBA00022960"/>
    </source>
</evidence>
<keyword evidence="3" id="KW-0133">Cell shape</keyword>
<comment type="similarity">
    <text evidence="1">Belongs to the FemABX family.</text>
</comment>
<accession>T0Z7P8</accession>
<protein>
    <submittedName>
        <fullName evidence="7">Protein FemA</fullName>
    </submittedName>
</protein>